<dbReference type="CDD" id="cd09272">
    <property type="entry name" value="RNase_HI_RT_Ty1"/>
    <property type="match status" value="1"/>
</dbReference>
<dbReference type="EMBL" id="MOOB01000011">
    <property type="protein sequence ID" value="OQE90771.1"/>
    <property type="molecule type" value="Genomic_DNA"/>
</dbReference>
<proteinExistence type="predicted"/>
<name>A0A1V6YTM5_PENNA</name>
<protein>
    <submittedName>
        <fullName evidence="1">Uncharacterized protein</fullName>
    </submittedName>
</protein>
<dbReference type="Proteomes" id="UP000191691">
    <property type="component" value="Unassembled WGS sequence"/>
</dbReference>
<keyword evidence="2" id="KW-1185">Reference proteome</keyword>
<comment type="caution">
    <text evidence="1">The sequence shown here is derived from an EMBL/GenBank/DDBJ whole genome shotgun (WGS) entry which is preliminary data.</text>
</comment>
<organism evidence="1 2">
    <name type="scientific">Penicillium nalgiovense</name>
    <dbReference type="NCBI Taxonomy" id="60175"/>
    <lineage>
        <taxon>Eukaryota</taxon>
        <taxon>Fungi</taxon>
        <taxon>Dikarya</taxon>
        <taxon>Ascomycota</taxon>
        <taxon>Pezizomycotina</taxon>
        <taxon>Eurotiomycetes</taxon>
        <taxon>Eurotiomycetidae</taxon>
        <taxon>Eurotiales</taxon>
        <taxon>Aspergillaceae</taxon>
        <taxon>Penicillium</taxon>
    </lineage>
</organism>
<gene>
    <name evidence="1" type="ORF">PENNAL_c0011G08114</name>
</gene>
<dbReference type="STRING" id="60175.A0A1V6YTM5"/>
<sequence length="231" mass="25535">MAHKSTDGTPKQKVLLLDKMLLAVKDYLDESLGDPADLHGDKPIHEWVEERRKKQALIYFGSPLQLPSGPKLKPVPDTFYPSDVYEPSNSQGHSSGPSVFIKQYLKSTTELCITLGKIQDTSFLAYADPSHGDWHDSKSTEGAVWFFGGAPILWCSRKQSIMTPSSTAAEWCALDRPARDAQWFSKIATALNLPGAGESGYGATDSTDLVQMRRGRALRSHFVTLLLGWTH</sequence>
<reference evidence="2" key="1">
    <citation type="journal article" date="2017" name="Nat. Microbiol.">
        <title>Global analysis of biosynthetic gene clusters reveals vast potential of secondary metabolite production in Penicillium species.</title>
        <authorList>
            <person name="Nielsen J.C."/>
            <person name="Grijseels S."/>
            <person name="Prigent S."/>
            <person name="Ji B."/>
            <person name="Dainat J."/>
            <person name="Nielsen K.F."/>
            <person name="Frisvad J.C."/>
            <person name="Workman M."/>
            <person name="Nielsen J."/>
        </authorList>
    </citation>
    <scope>NUCLEOTIDE SEQUENCE [LARGE SCALE GENOMIC DNA]</scope>
    <source>
        <strain evidence="2">IBT 13039</strain>
    </source>
</reference>
<evidence type="ECO:0000313" key="2">
    <source>
        <dbReference type="Proteomes" id="UP000191691"/>
    </source>
</evidence>
<accession>A0A1V6YTM5</accession>
<dbReference type="AlphaFoldDB" id="A0A1V6YTM5"/>
<evidence type="ECO:0000313" key="1">
    <source>
        <dbReference type="EMBL" id="OQE90771.1"/>
    </source>
</evidence>